<gene>
    <name evidence="1" type="ORF">ACFFPI_06990</name>
</gene>
<keyword evidence="2" id="KW-1185">Reference proteome</keyword>
<name>A0ABV5UP26_9MICC</name>
<evidence type="ECO:0008006" key="3">
    <source>
        <dbReference type="Google" id="ProtNLM"/>
    </source>
</evidence>
<sequence length="95" mass="11206">MRGIPMTATEHRNELMSPEQLAERLGVSLRMVREMYYTNTWPHLRLNKRTVRFTEHHYEQILELSEKRPATLVRKTTSAQKASELAELLSQKRLA</sequence>
<dbReference type="Proteomes" id="UP001589536">
    <property type="component" value="Unassembled WGS sequence"/>
</dbReference>
<dbReference type="InterPro" id="IPR009061">
    <property type="entry name" value="DNA-bd_dom_put_sf"/>
</dbReference>
<dbReference type="EMBL" id="JBHMBH010000019">
    <property type="protein sequence ID" value="MFB9713898.1"/>
    <property type="molecule type" value="Genomic_DNA"/>
</dbReference>
<protein>
    <recommendedName>
        <fullName evidence="3">Helix-turn-helix domain-containing protein</fullName>
    </recommendedName>
</protein>
<accession>A0ABV5UP26</accession>
<comment type="caution">
    <text evidence="1">The sequence shown here is derived from an EMBL/GenBank/DDBJ whole genome shotgun (WGS) entry which is preliminary data.</text>
</comment>
<organism evidence="1 2">
    <name type="scientific">Arthrobacter methylotrophus</name>
    <dbReference type="NCBI Taxonomy" id="121291"/>
    <lineage>
        <taxon>Bacteria</taxon>
        <taxon>Bacillati</taxon>
        <taxon>Actinomycetota</taxon>
        <taxon>Actinomycetes</taxon>
        <taxon>Micrococcales</taxon>
        <taxon>Micrococcaceae</taxon>
        <taxon>Arthrobacter</taxon>
    </lineage>
</organism>
<reference evidence="1 2" key="1">
    <citation type="submission" date="2024-09" db="EMBL/GenBank/DDBJ databases">
        <authorList>
            <person name="Sun Q."/>
            <person name="Mori K."/>
        </authorList>
    </citation>
    <scope>NUCLEOTIDE SEQUENCE [LARGE SCALE GENOMIC DNA]</scope>
    <source>
        <strain evidence="1 2">JCM 13519</strain>
    </source>
</reference>
<evidence type="ECO:0000313" key="1">
    <source>
        <dbReference type="EMBL" id="MFB9713898.1"/>
    </source>
</evidence>
<dbReference type="SUPFAM" id="SSF46955">
    <property type="entry name" value="Putative DNA-binding domain"/>
    <property type="match status" value="1"/>
</dbReference>
<evidence type="ECO:0000313" key="2">
    <source>
        <dbReference type="Proteomes" id="UP001589536"/>
    </source>
</evidence>
<proteinExistence type="predicted"/>